<reference evidence="2" key="2">
    <citation type="submission" date="2020-03" db="EMBL/GenBank/DDBJ databases">
        <title>Walnut 2.0.</title>
        <authorList>
            <person name="Marrano A."/>
            <person name="Britton M."/>
            <person name="Zimin A.V."/>
            <person name="Zaini P.A."/>
            <person name="Workman R."/>
            <person name="Puiu D."/>
            <person name="Bianco L."/>
            <person name="Allen B.J."/>
            <person name="Troggio M."/>
            <person name="Leslie C.A."/>
            <person name="Timp W."/>
            <person name="Dendekar A."/>
            <person name="Salzberg S.L."/>
            <person name="Neale D.B."/>
        </authorList>
    </citation>
    <scope>NUCLEOTIDE SEQUENCE</scope>
    <source>
        <tissue evidence="2">Leaves</tissue>
    </source>
</reference>
<dbReference type="Proteomes" id="UP000619265">
    <property type="component" value="Unassembled WGS sequence"/>
</dbReference>
<dbReference type="Gramene" id="Jr07_13670_p1">
    <property type="protein sequence ID" value="cds.Jr07_13670_p1"/>
    <property type="gene ID" value="Jr07_13670"/>
</dbReference>
<reference evidence="2" key="1">
    <citation type="submission" date="2015-10" db="EMBL/GenBank/DDBJ databases">
        <authorList>
            <person name="Martinez-Garcia P.J."/>
            <person name="Crepeau M.W."/>
            <person name="Puiu D."/>
            <person name="Gonzalez-Ibeas D."/>
            <person name="Whalen J."/>
            <person name="Stevens K."/>
            <person name="Paul R."/>
            <person name="Butterfield T."/>
            <person name="Britton M."/>
            <person name="Reagan R."/>
            <person name="Chakraborty S."/>
            <person name="Walawage S.L."/>
            <person name="Vasquez-Gross H.A."/>
            <person name="Cardeno C."/>
            <person name="Famula R."/>
            <person name="Pratt K."/>
            <person name="Kuruganti S."/>
            <person name="Aradhya M.K."/>
            <person name="Leslie C.A."/>
            <person name="Dandekar A.M."/>
            <person name="Salzberg S.L."/>
            <person name="Wegrzyn J.L."/>
            <person name="Langley C.H."/>
            <person name="Neale D.B."/>
        </authorList>
    </citation>
    <scope>NUCLEOTIDE SEQUENCE</scope>
    <source>
        <tissue evidence="2">Leaves</tissue>
    </source>
</reference>
<dbReference type="EMBL" id="LIHL02000007">
    <property type="protein sequence ID" value="KAF5464973.1"/>
    <property type="molecule type" value="Genomic_DNA"/>
</dbReference>
<proteinExistence type="predicted"/>
<dbReference type="InterPro" id="IPR013103">
    <property type="entry name" value="RVT_2"/>
</dbReference>
<accession>A0A834CUE1</accession>
<dbReference type="Pfam" id="PF07727">
    <property type="entry name" value="RVT_2"/>
    <property type="match status" value="1"/>
</dbReference>
<feature type="domain" description="Reverse transcriptase Ty1/copia-type" evidence="1">
    <location>
        <begin position="29"/>
        <end position="87"/>
    </location>
</feature>
<organism evidence="2 3">
    <name type="scientific">Juglans regia</name>
    <name type="common">English walnut</name>
    <dbReference type="NCBI Taxonomy" id="51240"/>
    <lineage>
        <taxon>Eukaryota</taxon>
        <taxon>Viridiplantae</taxon>
        <taxon>Streptophyta</taxon>
        <taxon>Embryophyta</taxon>
        <taxon>Tracheophyta</taxon>
        <taxon>Spermatophyta</taxon>
        <taxon>Magnoliopsida</taxon>
        <taxon>eudicotyledons</taxon>
        <taxon>Gunneridae</taxon>
        <taxon>Pentapetalae</taxon>
        <taxon>rosids</taxon>
        <taxon>fabids</taxon>
        <taxon>Fagales</taxon>
        <taxon>Juglandaceae</taxon>
        <taxon>Juglans</taxon>
    </lineage>
</organism>
<comment type="caution">
    <text evidence="2">The sequence shown here is derived from an EMBL/GenBank/DDBJ whole genome shotgun (WGS) entry which is preliminary data.</text>
</comment>
<sequence>MTKELDALSKNHIWSLADLPSGKSVIGYKGLILLLLFVDDMIITSDDFNGIKELKDFLNQQFEMKGLCHLSYFFDLEIISSTDGFYLTYPSQGTLFHGLHFFAQSLLVLQAYSDADWAGDPIDRRSTIGHCFLLGSSLISWLSKKQIVVFRSNTEAKYLALANTTTELNGYYKI</sequence>
<evidence type="ECO:0000313" key="2">
    <source>
        <dbReference type="EMBL" id="KAF5464973.1"/>
    </source>
</evidence>
<name>A0A834CUE1_JUGRE</name>
<evidence type="ECO:0000259" key="1">
    <source>
        <dbReference type="Pfam" id="PF07727"/>
    </source>
</evidence>
<dbReference type="CDD" id="cd09272">
    <property type="entry name" value="RNase_HI_RT_Ty1"/>
    <property type="match status" value="1"/>
</dbReference>
<gene>
    <name evidence="2" type="ORF">F2P56_015008</name>
</gene>
<dbReference type="AlphaFoldDB" id="A0A834CUE1"/>
<dbReference type="PANTHER" id="PTHR11439">
    <property type="entry name" value="GAG-POL-RELATED RETROTRANSPOSON"/>
    <property type="match status" value="1"/>
</dbReference>
<evidence type="ECO:0000313" key="3">
    <source>
        <dbReference type="Proteomes" id="UP000619265"/>
    </source>
</evidence>
<dbReference type="PANTHER" id="PTHR11439:SF461">
    <property type="entry name" value="OS10G0432200 PROTEIN"/>
    <property type="match status" value="1"/>
</dbReference>
<protein>
    <recommendedName>
        <fullName evidence="1">Reverse transcriptase Ty1/copia-type domain-containing protein</fullName>
    </recommendedName>
</protein>